<evidence type="ECO:0000256" key="9">
    <source>
        <dbReference type="SAM" id="Coils"/>
    </source>
</evidence>
<comment type="subcellular location">
    <subcellularLocation>
        <location evidence="1">Cytoplasm</location>
        <location evidence="1">Cytoskeleton</location>
        <location evidence="1">Flagellum axoneme</location>
    </subcellularLocation>
</comment>
<dbReference type="GO" id="GO:0005929">
    <property type="term" value="C:cilium"/>
    <property type="evidence" value="ECO:0007669"/>
    <property type="project" value="TreeGrafter"/>
</dbReference>
<evidence type="ECO:0000256" key="2">
    <source>
        <dbReference type="ARBA" id="ARBA00006737"/>
    </source>
</evidence>
<dbReference type="EMBL" id="HBGF01048421">
    <property type="protein sequence ID" value="CAD9150096.1"/>
    <property type="molecule type" value="Transcribed_RNA"/>
</dbReference>
<protein>
    <recommendedName>
        <fullName evidence="12">Radial spoke protein 3</fullName>
    </recommendedName>
</protein>
<keyword evidence="5" id="KW-0282">Flagellum</keyword>
<dbReference type="PANTHER" id="PTHR21648:SF0">
    <property type="entry name" value="RADIAL SPOKE HEAD PROTEIN 3 HOMOLOG"/>
    <property type="match status" value="1"/>
</dbReference>
<gene>
    <name evidence="11" type="ORF">NDES1114_LOCUS32343</name>
</gene>
<evidence type="ECO:0000256" key="3">
    <source>
        <dbReference type="ARBA" id="ARBA00022490"/>
    </source>
</evidence>
<evidence type="ECO:0000256" key="5">
    <source>
        <dbReference type="ARBA" id="ARBA00022846"/>
    </source>
</evidence>
<comment type="similarity">
    <text evidence="2">Belongs to the flagellar radial spoke RSP3 family.</text>
</comment>
<keyword evidence="9" id="KW-0175">Coiled coil</keyword>
<evidence type="ECO:0000256" key="10">
    <source>
        <dbReference type="SAM" id="MobiDB-lite"/>
    </source>
</evidence>
<accession>A0A7S1W5H7</accession>
<keyword evidence="6" id="KW-0969">Cilium</keyword>
<keyword evidence="4" id="KW-0597">Phosphoprotein</keyword>
<feature type="region of interest" description="Disordered" evidence="10">
    <location>
        <begin position="1"/>
        <end position="46"/>
    </location>
</feature>
<evidence type="ECO:0000256" key="4">
    <source>
        <dbReference type="ARBA" id="ARBA00022553"/>
    </source>
</evidence>
<evidence type="ECO:0008006" key="12">
    <source>
        <dbReference type="Google" id="ProtNLM"/>
    </source>
</evidence>
<feature type="region of interest" description="Disordered" evidence="10">
    <location>
        <begin position="66"/>
        <end position="114"/>
    </location>
</feature>
<evidence type="ECO:0000256" key="1">
    <source>
        <dbReference type="ARBA" id="ARBA00004611"/>
    </source>
</evidence>
<reference evidence="11" key="1">
    <citation type="submission" date="2021-01" db="EMBL/GenBank/DDBJ databases">
        <authorList>
            <person name="Corre E."/>
            <person name="Pelletier E."/>
            <person name="Niang G."/>
            <person name="Scheremetjew M."/>
            <person name="Finn R."/>
            <person name="Kale V."/>
            <person name="Holt S."/>
            <person name="Cochrane G."/>
            <person name="Meng A."/>
            <person name="Brown T."/>
            <person name="Cohen L."/>
        </authorList>
    </citation>
    <scope>NUCLEOTIDE SEQUENCE</scope>
    <source>
        <strain evidence="11">CCAP 1951/1</strain>
    </source>
</reference>
<keyword evidence="3" id="KW-0963">Cytoplasm</keyword>
<keyword evidence="7" id="KW-0206">Cytoskeleton</keyword>
<evidence type="ECO:0000256" key="6">
    <source>
        <dbReference type="ARBA" id="ARBA00023069"/>
    </source>
</evidence>
<dbReference type="AlphaFoldDB" id="A0A7S1W5H7"/>
<feature type="compositionally biased region" description="Low complexity" evidence="10">
    <location>
        <begin position="81"/>
        <end position="91"/>
    </location>
</feature>
<dbReference type="InterPro" id="IPR009290">
    <property type="entry name" value="Radial_spoke_3"/>
</dbReference>
<sequence>MNAAQTAGSKATAYTFQQPPKSQPGAYRDPNKAQTAGKGNLMNDRRVVRGNTYAAQVLPLSAQAELQRAEKEAEQRRKRQLATSKKGATAGAKDDANLRRPATPEAVDGRKHMDIQTEQYLEELKDKPDEITTETQTDPMLDRPPTPQYVPFKTGRDMETQIQPGDLFDFDTEVDPVLDVMVGKTLEQAMLEVLQEEEVELMRQQQMEFEQRRKEEVLESQRLEAAEKRKFEEKERRKRQEMARIRREKETREKLCARMFAKSFLTNLEHKVFARLQDEGWFHDGVEREVALDFMPWLYQQMDKELDRHRKARQLVDDLVKQTVGMQTNPQ</sequence>
<dbReference type="PANTHER" id="PTHR21648">
    <property type="entry name" value="FLAGELLAR RADIAL SPOKE PROTEIN 3"/>
    <property type="match status" value="1"/>
</dbReference>
<evidence type="ECO:0000313" key="11">
    <source>
        <dbReference type="EMBL" id="CAD9150096.1"/>
    </source>
</evidence>
<feature type="compositionally biased region" description="Polar residues" evidence="10">
    <location>
        <begin position="1"/>
        <end position="20"/>
    </location>
</feature>
<evidence type="ECO:0000256" key="7">
    <source>
        <dbReference type="ARBA" id="ARBA00023212"/>
    </source>
</evidence>
<organism evidence="11">
    <name type="scientific">Neobodo designis</name>
    <name type="common">Flagellated protozoan</name>
    <name type="synonym">Bodo designis</name>
    <dbReference type="NCBI Taxonomy" id="312471"/>
    <lineage>
        <taxon>Eukaryota</taxon>
        <taxon>Discoba</taxon>
        <taxon>Euglenozoa</taxon>
        <taxon>Kinetoplastea</taxon>
        <taxon>Metakinetoplastina</taxon>
        <taxon>Neobodonida</taxon>
        <taxon>Neobodo</taxon>
    </lineage>
</organism>
<evidence type="ECO:0000256" key="8">
    <source>
        <dbReference type="ARBA" id="ARBA00023273"/>
    </source>
</evidence>
<proteinExistence type="inferred from homology"/>
<feature type="coiled-coil region" evidence="9">
    <location>
        <begin position="223"/>
        <end position="251"/>
    </location>
</feature>
<dbReference type="Pfam" id="PF06098">
    <property type="entry name" value="Radial_spoke_3"/>
    <property type="match status" value="1"/>
</dbReference>
<keyword evidence="8" id="KW-0966">Cell projection</keyword>
<name>A0A7S1W5H7_NEODS</name>